<reference evidence="1 2" key="1">
    <citation type="submission" date="2023-07" db="EMBL/GenBank/DDBJ databases">
        <title>Functional and genomic diversity of the sorghum phyllosphere microbiome.</title>
        <authorList>
            <person name="Shade A."/>
        </authorList>
    </citation>
    <scope>NUCLEOTIDE SEQUENCE [LARGE SCALE GENOMIC DNA]</scope>
    <source>
        <strain evidence="1 2">SORGH_AS_0887</strain>
    </source>
</reference>
<evidence type="ECO:0000313" key="1">
    <source>
        <dbReference type="EMBL" id="MDQ1209963.1"/>
    </source>
</evidence>
<dbReference type="EMBL" id="JAUTBK010000002">
    <property type="protein sequence ID" value="MDQ1209963.1"/>
    <property type="molecule type" value="Genomic_DNA"/>
</dbReference>
<dbReference type="RefSeq" id="WP_307004496.1">
    <property type="nucleotide sequence ID" value="NZ_JAUTBK010000002.1"/>
</dbReference>
<dbReference type="Proteomes" id="UP001233360">
    <property type="component" value="Unassembled WGS sequence"/>
</dbReference>
<evidence type="ECO:0000313" key="2">
    <source>
        <dbReference type="Proteomes" id="UP001233360"/>
    </source>
</evidence>
<protein>
    <submittedName>
        <fullName evidence="1">Acyl carrier protein phosphodiesterase</fullName>
    </submittedName>
</protein>
<name>A0ABU0V0A5_ACIBI</name>
<sequence>MTKDQTSSSEQLAQALLLEQIRYYQQQLSADHSPEYIQHICHLIFQSTQYLNLNQVVDLEQLQAVVQRYALEMQLGADLLEFIGEVSKQIFISALKSSSTLNDLISDHQFEIWLSKFLELEHVRVYLNNFLRDSPAIQQLCHFIATTVIQKKLLGFLQNPNFQEHHTQHPHSSWQQRIKRFSLKQQQRIEQKLEDYLATFIQEQLAELTILSNDDLEDLIRNIWDDLKEKTVYQYISKIDPLDVEEFFVLIYEYWKELRQQPFMQNLILRGVEVFYRFYEHETLQDLLYGIGLNESDIKTEALRFYPKVLRAFEQQNLLEPLLMQILKPFYIRPATLALIEQHQN</sequence>
<organism evidence="1 2">
    <name type="scientific">Acinetobacter baylyi</name>
    <dbReference type="NCBI Taxonomy" id="202950"/>
    <lineage>
        <taxon>Bacteria</taxon>
        <taxon>Pseudomonadati</taxon>
        <taxon>Pseudomonadota</taxon>
        <taxon>Gammaproteobacteria</taxon>
        <taxon>Moraxellales</taxon>
        <taxon>Moraxellaceae</taxon>
        <taxon>Acinetobacter</taxon>
    </lineage>
</organism>
<comment type="caution">
    <text evidence="1">The sequence shown here is derived from an EMBL/GenBank/DDBJ whole genome shotgun (WGS) entry which is preliminary data.</text>
</comment>
<gene>
    <name evidence="1" type="ORF">QE380_002886</name>
</gene>
<keyword evidence="2" id="KW-1185">Reference proteome</keyword>
<accession>A0ABU0V0A5</accession>
<proteinExistence type="predicted"/>